<accession>A0A8H3UNY8</accession>
<feature type="region of interest" description="Disordered" evidence="1">
    <location>
        <begin position="1"/>
        <end position="26"/>
    </location>
</feature>
<name>A0A8H3UNY8_VENIN</name>
<gene>
    <name evidence="2" type="ORF">EG328_004891</name>
</gene>
<evidence type="ECO:0000313" key="2">
    <source>
        <dbReference type="EMBL" id="KAE9972633.1"/>
    </source>
</evidence>
<proteinExistence type="predicted"/>
<organism evidence="2 3">
    <name type="scientific">Venturia inaequalis</name>
    <name type="common">Apple scab fungus</name>
    <dbReference type="NCBI Taxonomy" id="5025"/>
    <lineage>
        <taxon>Eukaryota</taxon>
        <taxon>Fungi</taxon>
        <taxon>Dikarya</taxon>
        <taxon>Ascomycota</taxon>
        <taxon>Pezizomycotina</taxon>
        <taxon>Dothideomycetes</taxon>
        <taxon>Pleosporomycetidae</taxon>
        <taxon>Venturiales</taxon>
        <taxon>Venturiaceae</taxon>
        <taxon>Venturia</taxon>
    </lineage>
</organism>
<reference evidence="2 3" key="1">
    <citation type="submission" date="2018-12" db="EMBL/GenBank/DDBJ databases">
        <title>Venturia inaequalis Genome Resource.</title>
        <authorList>
            <person name="Lichtner F.J."/>
        </authorList>
    </citation>
    <scope>NUCLEOTIDE SEQUENCE [LARGE SCALE GENOMIC DNA]</scope>
    <source>
        <strain evidence="2 3">120213</strain>
    </source>
</reference>
<evidence type="ECO:0000313" key="3">
    <source>
        <dbReference type="Proteomes" id="UP000447873"/>
    </source>
</evidence>
<protein>
    <submittedName>
        <fullName evidence="2">Uncharacterized protein</fullName>
    </submittedName>
</protein>
<dbReference type="AlphaFoldDB" id="A0A8H3UNY8"/>
<sequence>MNYEPDGYGGPERQYSSHQSTEENVRRYENLAASKGSTEKIDRTNLAVQLVNGQISPSAKCAQLQPKMMREGRFPSDFRTPRTADDMQAMESSTIERILLAYSLPTDLRSFRMSGVENPSSKVIKQAKLCTLFDFLGATRLADHERMKAEKWRQQRAILAY</sequence>
<evidence type="ECO:0000256" key="1">
    <source>
        <dbReference type="SAM" id="MobiDB-lite"/>
    </source>
</evidence>
<dbReference type="Proteomes" id="UP000447873">
    <property type="component" value="Unassembled WGS sequence"/>
</dbReference>
<comment type="caution">
    <text evidence="2">The sequence shown here is derived from an EMBL/GenBank/DDBJ whole genome shotgun (WGS) entry which is preliminary data.</text>
</comment>
<dbReference type="EMBL" id="WNWS01000264">
    <property type="protein sequence ID" value="KAE9972633.1"/>
    <property type="molecule type" value="Genomic_DNA"/>
</dbReference>